<dbReference type="EMBL" id="JABWDU010000002">
    <property type="protein sequence ID" value="NVD39320.1"/>
    <property type="molecule type" value="Genomic_DNA"/>
</dbReference>
<accession>A0A7Y6Q5C1</accession>
<reference evidence="6 7" key="1">
    <citation type="submission" date="2020-06" db="EMBL/GenBank/DDBJ databases">
        <authorList>
            <person name="Grouzdev D.S."/>
        </authorList>
    </citation>
    <scope>NUCLEOTIDE SEQUENCE [LARGE SCALE GENOMIC DNA]</scope>
    <source>
        <strain evidence="6 7">HO-A22</strain>
    </source>
</reference>
<feature type="DNA-binding region" description="H-T-H motif" evidence="4">
    <location>
        <begin position="28"/>
        <end position="47"/>
    </location>
</feature>
<protein>
    <submittedName>
        <fullName evidence="6">TetR/AcrR family transcriptional regulator</fullName>
    </submittedName>
</protein>
<dbReference type="GO" id="GO:0003677">
    <property type="term" value="F:DNA binding"/>
    <property type="evidence" value="ECO:0007669"/>
    <property type="project" value="UniProtKB-UniRule"/>
</dbReference>
<evidence type="ECO:0000256" key="2">
    <source>
        <dbReference type="ARBA" id="ARBA00023125"/>
    </source>
</evidence>
<organism evidence="6 7">
    <name type="scientific">Ensifer oleiphilus</name>
    <dbReference type="NCBI Taxonomy" id="2742698"/>
    <lineage>
        <taxon>Bacteria</taxon>
        <taxon>Pseudomonadati</taxon>
        <taxon>Pseudomonadota</taxon>
        <taxon>Alphaproteobacteria</taxon>
        <taxon>Hyphomicrobiales</taxon>
        <taxon>Rhizobiaceae</taxon>
        <taxon>Sinorhizobium/Ensifer group</taxon>
        <taxon>Ensifer</taxon>
    </lineage>
</organism>
<dbReference type="PROSITE" id="PS50977">
    <property type="entry name" value="HTH_TETR_2"/>
    <property type="match status" value="1"/>
</dbReference>
<comment type="caution">
    <text evidence="6">The sequence shown here is derived from an EMBL/GenBank/DDBJ whole genome shotgun (WGS) entry which is preliminary data.</text>
</comment>
<evidence type="ECO:0000313" key="6">
    <source>
        <dbReference type="EMBL" id="NVD39320.1"/>
    </source>
</evidence>
<proteinExistence type="predicted"/>
<dbReference type="PANTHER" id="PTHR47506">
    <property type="entry name" value="TRANSCRIPTIONAL REGULATORY PROTEIN"/>
    <property type="match status" value="1"/>
</dbReference>
<gene>
    <name evidence="6" type="ORF">HT585_10670</name>
</gene>
<evidence type="ECO:0000256" key="1">
    <source>
        <dbReference type="ARBA" id="ARBA00023015"/>
    </source>
</evidence>
<keyword evidence="7" id="KW-1185">Reference proteome</keyword>
<dbReference type="Pfam" id="PF00440">
    <property type="entry name" value="TetR_N"/>
    <property type="match status" value="1"/>
</dbReference>
<dbReference type="Proteomes" id="UP000520198">
    <property type="component" value="Unassembled WGS sequence"/>
</dbReference>
<dbReference type="RefSeq" id="WP_176352873.1">
    <property type="nucleotide sequence ID" value="NZ_JABWDU010000002.1"/>
</dbReference>
<keyword evidence="1" id="KW-0805">Transcription regulation</keyword>
<name>A0A7Y6Q5C1_9HYPH</name>
<dbReference type="InterPro" id="IPR001647">
    <property type="entry name" value="HTH_TetR"/>
</dbReference>
<dbReference type="PANTHER" id="PTHR47506:SF1">
    <property type="entry name" value="HTH-TYPE TRANSCRIPTIONAL REGULATOR YJDC"/>
    <property type="match status" value="1"/>
</dbReference>
<dbReference type="Gene3D" id="1.10.357.10">
    <property type="entry name" value="Tetracycline Repressor, domain 2"/>
    <property type="match status" value="1"/>
</dbReference>
<dbReference type="InterPro" id="IPR036271">
    <property type="entry name" value="Tet_transcr_reg_TetR-rel_C_sf"/>
</dbReference>
<feature type="domain" description="HTH tetR-type" evidence="5">
    <location>
        <begin position="5"/>
        <end position="65"/>
    </location>
</feature>
<dbReference type="InterPro" id="IPR009057">
    <property type="entry name" value="Homeodomain-like_sf"/>
</dbReference>
<dbReference type="SUPFAM" id="SSF48498">
    <property type="entry name" value="Tetracyclin repressor-like, C-terminal domain"/>
    <property type="match status" value="1"/>
</dbReference>
<dbReference type="Pfam" id="PF21993">
    <property type="entry name" value="TetR_C_13_2"/>
    <property type="match status" value="1"/>
</dbReference>
<evidence type="ECO:0000256" key="3">
    <source>
        <dbReference type="ARBA" id="ARBA00023163"/>
    </source>
</evidence>
<keyword evidence="3" id="KW-0804">Transcription</keyword>
<dbReference type="InterPro" id="IPR054156">
    <property type="entry name" value="YxaF_TetR_C"/>
</dbReference>
<evidence type="ECO:0000256" key="4">
    <source>
        <dbReference type="PROSITE-ProRule" id="PRU00335"/>
    </source>
</evidence>
<evidence type="ECO:0000313" key="7">
    <source>
        <dbReference type="Proteomes" id="UP000520198"/>
    </source>
</evidence>
<evidence type="ECO:0000259" key="5">
    <source>
        <dbReference type="PROSITE" id="PS50977"/>
    </source>
</evidence>
<sequence length="188" mass="20508">MSRVVAERPDVIATLAEVFREHGYDGASLSLITEKTGLGKGSLYHFFPGGKEEMAEAVLGDIASWFQTNIFEPLRNGETPATAIDDMFAAVDSYFRQGRRLCLMGVIAASGAHDRFSVDLNRYFADWRTALAEALGRRGIPESERQALAEEVIGGIQGALILARSLGEAEAFGRVLTRLKARCHSSQT</sequence>
<keyword evidence="2 4" id="KW-0238">DNA-binding</keyword>
<dbReference type="SUPFAM" id="SSF46689">
    <property type="entry name" value="Homeodomain-like"/>
    <property type="match status" value="1"/>
</dbReference>
<dbReference type="AlphaFoldDB" id="A0A7Y6Q5C1"/>